<dbReference type="InterPro" id="IPR050808">
    <property type="entry name" value="Phage_Integrase"/>
</dbReference>
<keyword evidence="4" id="KW-0233">DNA recombination</keyword>
<dbReference type="GO" id="GO:0003677">
    <property type="term" value="F:DNA binding"/>
    <property type="evidence" value="ECO:0007669"/>
    <property type="project" value="UniProtKB-UniRule"/>
</dbReference>
<dbReference type="PANTHER" id="PTHR30629:SF2">
    <property type="entry name" value="PROPHAGE INTEGRASE INTS-RELATED"/>
    <property type="match status" value="1"/>
</dbReference>
<dbReference type="InterPro" id="IPR002104">
    <property type="entry name" value="Integrase_catalytic"/>
</dbReference>
<dbReference type="GO" id="GO:0006310">
    <property type="term" value="P:DNA recombination"/>
    <property type="evidence" value="ECO:0007669"/>
    <property type="project" value="UniProtKB-KW"/>
</dbReference>
<dbReference type="InterPro" id="IPR044068">
    <property type="entry name" value="CB"/>
</dbReference>
<protein>
    <submittedName>
        <fullName evidence="8">Tyrosine recombinase XerD</fullName>
    </submittedName>
</protein>
<dbReference type="Gene3D" id="1.10.443.10">
    <property type="entry name" value="Intergrase catalytic core"/>
    <property type="match status" value="1"/>
</dbReference>
<evidence type="ECO:0000313" key="9">
    <source>
        <dbReference type="Proteomes" id="UP000217349"/>
    </source>
</evidence>
<sequence length="392" mass="45397">MADIFVKVNIPNVDCRNIYFINNDEIFSGKEITKAPTYIPRDFKLVLRITYVNQSCVRTQTKKTFDFSQKTTFLQALRQVSSQREILLTKLIEGSHKELKIKIPTLQQAWEEFMDMKKNQLSLNTLVSYKTFANKWILSQPDLAKAPIDKVTTRKLQSIVNGILDSGKSPRTAKSLKETLRPMFKRYVLDGTLKSNPADLIQIPKFDNQMSVELSDEKTKELYDILYNYPLEPFKSIFIWLTHGRRLNETLSLQWSDINLENNTYTIKYENNKVRKPMTYKLSKELIGTLEVLGIKSGNHYIFHAFSDKSRKMDKGTVRNHWDKVLKQLGVHLRIHDLRHLIGGTLVSSGRTLEQVASVLGHTSISVTKRYSKVRQEVAAESLDDFFSRVRK</sequence>
<comment type="similarity">
    <text evidence="1">Belongs to the 'phage' integrase family.</text>
</comment>
<dbReference type="Pfam" id="PF00589">
    <property type="entry name" value="Phage_integrase"/>
    <property type="match status" value="1"/>
</dbReference>
<evidence type="ECO:0000256" key="1">
    <source>
        <dbReference type="ARBA" id="ARBA00008857"/>
    </source>
</evidence>
<dbReference type="SUPFAM" id="SSF56349">
    <property type="entry name" value="DNA breaking-rejoining enzymes"/>
    <property type="match status" value="1"/>
</dbReference>
<dbReference type="GO" id="GO:0015074">
    <property type="term" value="P:DNA integration"/>
    <property type="evidence" value="ECO:0007669"/>
    <property type="project" value="UniProtKB-KW"/>
</dbReference>
<evidence type="ECO:0000256" key="2">
    <source>
        <dbReference type="ARBA" id="ARBA00022908"/>
    </source>
</evidence>
<gene>
    <name evidence="8" type="ORF">SJPD1_2699</name>
</gene>
<dbReference type="RefSeq" id="WP_096047592.1">
    <property type="nucleotide sequence ID" value="NZ_CP023275.1"/>
</dbReference>
<evidence type="ECO:0000256" key="3">
    <source>
        <dbReference type="ARBA" id="ARBA00023125"/>
    </source>
</evidence>
<dbReference type="AlphaFoldDB" id="A0A290HSU8"/>
<dbReference type="PROSITE" id="PS51900">
    <property type="entry name" value="CB"/>
    <property type="match status" value="1"/>
</dbReference>
<dbReference type="OrthoDB" id="5346897at2"/>
<dbReference type="InterPro" id="IPR010998">
    <property type="entry name" value="Integrase_recombinase_N"/>
</dbReference>
<reference evidence="9" key="1">
    <citation type="submission" date="2017-09" db="EMBL/GenBank/DDBJ databases">
        <title>The complete genome of Sulfurospirillum sp. JPD-1.</title>
        <authorList>
            <person name="Goris T."/>
        </authorList>
    </citation>
    <scope>NUCLEOTIDE SEQUENCE [LARGE SCALE GENOMIC DNA]</scope>
    <source>
        <strain evidence="9">JPD-1</strain>
    </source>
</reference>
<evidence type="ECO:0000256" key="4">
    <source>
        <dbReference type="ARBA" id="ARBA00023172"/>
    </source>
</evidence>
<dbReference type="Gene3D" id="1.10.150.130">
    <property type="match status" value="1"/>
</dbReference>
<dbReference type="PROSITE" id="PS51898">
    <property type="entry name" value="TYR_RECOMBINASE"/>
    <property type="match status" value="1"/>
</dbReference>
<keyword evidence="3 5" id="KW-0238">DNA-binding</keyword>
<evidence type="ECO:0000259" key="7">
    <source>
        <dbReference type="PROSITE" id="PS51900"/>
    </source>
</evidence>
<dbReference type="CDD" id="cd00796">
    <property type="entry name" value="INT_Rci_Hp1_C"/>
    <property type="match status" value="1"/>
</dbReference>
<evidence type="ECO:0000259" key="6">
    <source>
        <dbReference type="PROSITE" id="PS51898"/>
    </source>
</evidence>
<dbReference type="EMBL" id="CP023275">
    <property type="protein sequence ID" value="ATB70788.1"/>
    <property type="molecule type" value="Genomic_DNA"/>
</dbReference>
<name>A0A290HSU8_9BACT</name>
<dbReference type="PANTHER" id="PTHR30629">
    <property type="entry name" value="PROPHAGE INTEGRASE"/>
    <property type="match status" value="1"/>
</dbReference>
<feature type="domain" description="Core-binding (CB)" evidence="7">
    <location>
        <begin position="104"/>
        <end position="188"/>
    </location>
</feature>
<dbReference type="KEGG" id="sulj:SJPD1_2699"/>
<dbReference type="InterPro" id="IPR011010">
    <property type="entry name" value="DNA_brk_join_enz"/>
</dbReference>
<dbReference type="InterPro" id="IPR013762">
    <property type="entry name" value="Integrase-like_cat_sf"/>
</dbReference>
<accession>A0A290HSU8</accession>
<dbReference type="InterPro" id="IPR004107">
    <property type="entry name" value="Integrase_SAM-like_N"/>
</dbReference>
<feature type="domain" description="Tyr recombinase" evidence="6">
    <location>
        <begin position="209"/>
        <end position="384"/>
    </location>
</feature>
<evidence type="ECO:0000256" key="5">
    <source>
        <dbReference type="PROSITE-ProRule" id="PRU01248"/>
    </source>
</evidence>
<dbReference type="Pfam" id="PF14659">
    <property type="entry name" value="Phage_int_SAM_3"/>
    <property type="match status" value="1"/>
</dbReference>
<dbReference type="Proteomes" id="UP000217349">
    <property type="component" value="Chromosome"/>
</dbReference>
<organism evidence="8 9">
    <name type="scientific">Sulfurospirillum diekertiae</name>
    <dbReference type="NCBI Taxonomy" id="1854492"/>
    <lineage>
        <taxon>Bacteria</taxon>
        <taxon>Pseudomonadati</taxon>
        <taxon>Campylobacterota</taxon>
        <taxon>Epsilonproteobacteria</taxon>
        <taxon>Campylobacterales</taxon>
        <taxon>Sulfurospirillaceae</taxon>
        <taxon>Sulfurospirillum</taxon>
    </lineage>
</organism>
<evidence type="ECO:0000313" key="8">
    <source>
        <dbReference type="EMBL" id="ATB70788.1"/>
    </source>
</evidence>
<proteinExistence type="inferred from homology"/>
<keyword evidence="2" id="KW-0229">DNA integration</keyword>